<dbReference type="EMBL" id="VLKF01000001">
    <property type="protein sequence ID" value="TWH74278.1"/>
    <property type="molecule type" value="Genomic_DNA"/>
</dbReference>
<keyword evidence="3" id="KW-1185">Reference proteome</keyword>
<evidence type="ECO:0000256" key="1">
    <source>
        <dbReference type="SAM" id="MobiDB-lite"/>
    </source>
</evidence>
<feature type="compositionally biased region" description="Basic and acidic residues" evidence="1">
    <location>
        <begin position="290"/>
        <end position="300"/>
    </location>
</feature>
<dbReference type="AlphaFoldDB" id="A0A562ITK1"/>
<protein>
    <submittedName>
        <fullName evidence="2">Uncharacterized protein</fullName>
    </submittedName>
</protein>
<feature type="region of interest" description="Disordered" evidence="1">
    <location>
        <begin position="97"/>
        <end position="134"/>
    </location>
</feature>
<feature type="compositionally biased region" description="Gly residues" evidence="1">
    <location>
        <begin position="263"/>
        <end position="289"/>
    </location>
</feature>
<evidence type="ECO:0000313" key="2">
    <source>
        <dbReference type="EMBL" id="TWH74278.1"/>
    </source>
</evidence>
<organism evidence="2 3">
    <name type="scientific">Modestobacter roseus</name>
    <dbReference type="NCBI Taxonomy" id="1181884"/>
    <lineage>
        <taxon>Bacteria</taxon>
        <taxon>Bacillati</taxon>
        <taxon>Actinomycetota</taxon>
        <taxon>Actinomycetes</taxon>
        <taxon>Geodermatophilales</taxon>
        <taxon>Geodermatophilaceae</taxon>
        <taxon>Modestobacter</taxon>
    </lineage>
</organism>
<sequence>MHRAAFCLHQADHQPAAVTLGGGHEGVPRRVGEAGLAAQRPRVVPHQPVLRLDLEALVPGRRGHLRDPGLQDVERVGVGDQLAHEQRQVVGRGRLAGDVEPGRRADDGVRCPQPGGGGVHRRDRGRHPAGGAGQGVGRVVARLHDQRPEEQVDGVLAVAHQAHPAALDRLVLHRTDHDLPRVELRGEGQQGQRLEGARRVVAAVGVAGAEHLAGARVGHQPAARVDALRQRRGALGGDHPAGVQPLPAHGAAVRGAPLRRTRGVGGARGGGGRVDGGPGGLGAGGGTGGGEHRDSGREAGEQGAGDGGPDGGAGARPGRGRRVAHDGHANPAGPEGRVWAPSHHGRQVCARCCP</sequence>
<feature type="region of interest" description="Disordered" evidence="1">
    <location>
        <begin position="233"/>
        <end position="345"/>
    </location>
</feature>
<feature type="compositionally biased region" description="Gly residues" evidence="1">
    <location>
        <begin position="302"/>
        <end position="317"/>
    </location>
</feature>
<evidence type="ECO:0000313" key="3">
    <source>
        <dbReference type="Proteomes" id="UP000321490"/>
    </source>
</evidence>
<feature type="compositionally biased region" description="Basic and acidic residues" evidence="1">
    <location>
        <begin position="97"/>
        <end position="109"/>
    </location>
</feature>
<accession>A0A562ITK1</accession>
<reference evidence="2 3" key="1">
    <citation type="submission" date="2019-07" db="EMBL/GenBank/DDBJ databases">
        <title>R&amp;d 2014.</title>
        <authorList>
            <person name="Klenk H.-P."/>
        </authorList>
    </citation>
    <scope>NUCLEOTIDE SEQUENCE [LARGE SCALE GENOMIC DNA]</scope>
    <source>
        <strain evidence="2 3">DSM 45764</strain>
    </source>
</reference>
<gene>
    <name evidence="2" type="ORF">JD78_02813</name>
</gene>
<name>A0A562ITK1_9ACTN</name>
<comment type="caution">
    <text evidence="2">The sequence shown here is derived from an EMBL/GenBank/DDBJ whole genome shotgun (WGS) entry which is preliminary data.</text>
</comment>
<dbReference type="Proteomes" id="UP000321490">
    <property type="component" value="Unassembled WGS sequence"/>
</dbReference>
<proteinExistence type="predicted"/>